<organism evidence="1 2">
    <name type="scientific">Apiospora rasikravindrae</name>
    <dbReference type="NCBI Taxonomy" id="990691"/>
    <lineage>
        <taxon>Eukaryota</taxon>
        <taxon>Fungi</taxon>
        <taxon>Dikarya</taxon>
        <taxon>Ascomycota</taxon>
        <taxon>Pezizomycotina</taxon>
        <taxon>Sordariomycetes</taxon>
        <taxon>Xylariomycetidae</taxon>
        <taxon>Amphisphaeriales</taxon>
        <taxon>Apiosporaceae</taxon>
        <taxon>Apiospora</taxon>
    </lineage>
</organism>
<evidence type="ECO:0000313" key="1">
    <source>
        <dbReference type="EMBL" id="KAK8042293.1"/>
    </source>
</evidence>
<dbReference type="EMBL" id="JAQQWK010000005">
    <property type="protein sequence ID" value="KAK8042293.1"/>
    <property type="molecule type" value="Genomic_DNA"/>
</dbReference>
<sequence length="472" mass="46410">MFDAVLKPQRPAGGVVLAGGVLGVSSTAWGAESALASGPLSAIGGSGFAIASPEAFGKTFGKTSGLAISSSSLVLGNGVLIAALMVCSVESTSASGPSLATGGNGFAIASSEAFGKTSDLTSGLVLSSSSVATGNGVLIATLTACSADSDSVLSLSSVAEGNDLATASIEEAFGETSDLVLNSSSVATGNGVLMAIFTACNADSDSVMSSPSLAGGNGVLIAFLMAWSALKPVKGECCLLRSSLVAGGNGFAIASPGASVLTSGLSSGLTPDLISDLTSGFISSLTFGFTSGLISDLTSGLVLGLVLSSSSVTGGNGVLMATFTACNAADSDSVTSSSSAAAGNGVLTAFLIARSASTPVKGERSVRRLDCSGTWDSEPEAVWEEDGDGIKSKLGLSGEEPDSRAVLNKSDRGLSCFELSQDIGRGARVRGGVKALAGPGVSGDGRGDCCLRASGETGLPRCPRRNWMGMAL</sequence>
<gene>
    <name evidence="1" type="ORF">PG993_006816</name>
</gene>
<protein>
    <recommendedName>
        <fullName evidence="3">Secreted protein</fullName>
    </recommendedName>
</protein>
<dbReference type="Proteomes" id="UP001444661">
    <property type="component" value="Unassembled WGS sequence"/>
</dbReference>
<accession>A0ABR1T6S1</accession>
<reference evidence="1 2" key="1">
    <citation type="submission" date="2023-01" db="EMBL/GenBank/DDBJ databases">
        <title>Analysis of 21 Apiospora genomes using comparative genomics revels a genus with tremendous synthesis potential of carbohydrate active enzymes and secondary metabolites.</title>
        <authorList>
            <person name="Sorensen T."/>
        </authorList>
    </citation>
    <scope>NUCLEOTIDE SEQUENCE [LARGE SCALE GENOMIC DNA]</scope>
    <source>
        <strain evidence="1 2">CBS 33761</strain>
    </source>
</reference>
<evidence type="ECO:0008006" key="3">
    <source>
        <dbReference type="Google" id="ProtNLM"/>
    </source>
</evidence>
<evidence type="ECO:0000313" key="2">
    <source>
        <dbReference type="Proteomes" id="UP001444661"/>
    </source>
</evidence>
<proteinExistence type="predicted"/>
<keyword evidence="2" id="KW-1185">Reference proteome</keyword>
<name>A0ABR1T6S1_9PEZI</name>
<comment type="caution">
    <text evidence="1">The sequence shown here is derived from an EMBL/GenBank/DDBJ whole genome shotgun (WGS) entry which is preliminary data.</text>
</comment>